<proteinExistence type="predicted"/>
<dbReference type="Proteomes" id="UP000186931">
    <property type="component" value="Unassembled WGS sequence"/>
</dbReference>
<sequence length="199" mass="23641">MEKTHGQIEDCLSLDSRVMARYKVFDGGGSNSWAWRKGKSQEVFSSITYHYDNGGLVLSYTCNEQQHRYLVDVVTTPCNYGGKRYWFNCPKCSKRVAKLYLRNSMFFCRTCHKLNYSTQQSCKLESTRVGMYKIRNKLNWQYDTAFMKSWHKLKPKGMHHSTYNRLVQRHDELERKSEQYCIANFHAFMNRHGLKPSWD</sequence>
<protein>
    <submittedName>
        <fullName evidence="1">Uncharacterized protein</fullName>
    </submittedName>
</protein>
<dbReference type="RefSeq" id="WP_070155530.1">
    <property type="nucleotide sequence ID" value="NZ_MKQS01000031.1"/>
</dbReference>
<evidence type="ECO:0000313" key="1">
    <source>
        <dbReference type="EMBL" id="OFE42625.1"/>
    </source>
</evidence>
<dbReference type="AlphaFoldDB" id="A0A1E8DYZ9"/>
<dbReference type="EMBL" id="MKQS01000031">
    <property type="protein sequence ID" value="OFE42625.1"/>
    <property type="molecule type" value="Genomic_DNA"/>
</dbReference>
<organism evidence="1 2">
    <name type="scientific">Acinetobacter towneri</name>
    <dbReference type="NCBI Taxonomy" id="202956"/>
    <lineage>
        <taxon>Bacteria</taxon>
        <taxon>Pseudomonadati</taxon>
        <taxon>Pseudomonadota</taxon>
        <taxon>Gammaproteobacteria</taxon>
        <taxon>Moraxellales</taxon>
        <taxon>Moraxellaceae</taxon>
        <taxon>Acinetobacter</taxon>
    </lineage>
</organism>
<reference evidence="1 2" key="1">
    <citation type="submission" date="2016-10" db="EMBL/GenBank/DDBJ databases">
        <title>Genome of airborne Acinetobacter sp. 5-2Ac02 in the hospital environment: Species near to Acinetobacter towneri.</title>
        <authorList>
            <person name="Barbosa B."/>
            <person name="Fernandez-Garcia L."/>
            <person name="Gato E."/>
            <person name="Leao R."/>
            <person name="Albano R."/>
            <person name="Fernandez B."/>
            <person name="Fernandez-Cuenca F."/>
            <person name="Marques E."/>
            <person name="Tomas M."/>
        </authorList>
    </citation>
    <scope>NUCLEOTIDE SEQUENCE [LARGE SCALE GENOMIC DNA]</scope>
    <source>
        <strain evidence="1 2">5-2Ac02</strain>
    </source>
</reference>
<evidence type="ECO:0000313" key="2">
    <source>
        <dbReference type="Proteomes" id="UP000186931"/>
    </source>
</evidence>
<comment type="caution">
    <text evidence="1">The sequence shown here is derived from an EMBL/GenBank/DDBJ whole genome shotgun (WGS) entry which is preliminary data.</text>
</comment>
<name>A0A1E8DYZ9_9GAMM</name>
<gene>
    <name evidence="1" type="ORF">BJN41_13245</name>
</gene>
<accession>A0A1E8DYZ9</accession>